<dbReference type="PANTHER" id="PTHR33110">
    <property type="entry name" value="F-BOX/KELCH-REPEAT PROTEIN-RELATED"/>
    <property type="match status" value="1"/>
</dbReference>
<evidence type="ECO:0000259" key="1">
    <source>
        <dbReference type="Pfam" id="PF03478"/>
    </source>
</evidence>
<dbReference type="Pfam" id="PF03478">
    <property type="entry name" value="Beta-prop_KIB1-4"/>
    <property type="match status" value="1"/>
</dbReference>
<feature type="domain" description="KIB1-4 beta-propeller" evidence="1">
    <location>
        <begin position="118"/>
        <end position="374"/>
    </location>
</feature>
<dbReference type="PANTHER" id="PTHR33110:SF104">
    <property type="entry name" value="MRNA CAP-BINDING PROTEIN"/>
    <property type="match status" value="1"/>
</dbReference>
<proteinExistence type="predicted"/>
<reference evidence="2" key="1">
    <citation type="submission" date="2015-06" db="UniProtKB">
        <authorList>
            <consortium name="EnsemblPlants"/>
        </authorList>
    </citation>
    <scope>IDENTIFICATION</scope>
</reference>
<dbReference type="InterPro" id="IPR005174">
    <property type="entry name" value="KIB1-4_b-propeller"/>
</dbReference>
<dbReference type="EnsemblPlants" id="EMT01956">
    <property type="protein sequence ID" value="EMT01956"/>
    <property type="gene ID" value="F775_18589"/>
</dbReference>
<organism evidence="2">
    <name type="scientific">Aegilops tauschii</name>
    <name type="common">Tausch's goatgrass</name>
    <name type="synonym">Aegilops squarrosa</name>
    <dbReference type="NCBI Taxonomy" id="37682"/>
    <lineage>
        <taxon>Eukaryota</taxon>
        <taxon>Viridiplantae</taxon>
        <taxon>Streptophyta</taxon>
        <taxon>Embryophyta</taxon>
        <taxon>Tracheophyta</taxon>
        <taxon>Spermatophyta</taxon>
        <taxon>Magnoliopsida</taxon>
        <taxon>Liliopsida</taxon>
        <taxon>Poales</taxon>
        <taxon>Poaceae</taxon>
        <taxon>BOP clade</taxon>
        <taxon>Pooideae</taxon>
        <taxon>Triticodae</taxon>
        <taxon>Triticeae</taxon>
        <taxon>Triticinae</taxon>
        <taxon>Aegilops</taxon>
    </lineage>
</organism>
<sequence length="403" mass="44860">MNNFAAQGNSAPALIKNLISVRQITTDNHVSVEFDPFGLSVKDYPTKAEIARFNSSVYRLLAKSPSSRARFAAICRSWRHAVAAEPRVPALPWLLLSPREEHDRTWLVHYPEDVSAMRFRPRHGAVGRYLVGAYDGGWVVSSQTPPLRIVNLFTGVEVGLSEKQRSIACPCSYHGRGDACRLIVSKIVFSETPTSDGCIMAAMTENCGIVLCRVGCPGGGWMTYGCRMLRFMDIAFCNGELYGIEGNYNKLLKFVIGVNKDGAPMVMAGYQTDVGMVKHSASGSSCKEYACYIADLHGKLTMAVINQWWPNPKPYFRVFELIDTNTWSELTSLGDHALFLGPAFSKAVHMPADRHGDVERNHIYYCSHGDVERDQTHFSLLINVHKHGNTIEIQRIEEPQIAS</sequence>
<protein>
    <recommendedName>
        <fullName evidence="1">KIB1-4 beta-propeller domain-containing protein</fullName>
    </recommendedName>
</protein>
<name>N1QU48_AEGTA</name>
<dbReference type="ExpressionAtlas" id="N1QU48">
    <property type="expression patterns" value="baseline"/>
</dbReference>
<dbReference type="OMA" id="CTIVVIN"/>
<dbReference type="AlphaFoldDB" id="N1QU48"/>
<evidence type="ECO:0000313" key="2">
    <source>
        <dbReference type="EnsemblPlants" id="EMT01956"/>
    </source>
</evidence>
<accession>N1QU48</accession>